<dbReference type="SMART" id="SM00552">
    <property type="entry name" value="ADEAMc"/>
    <property type="match status" value="1"/>
</dbReference>
<keyword evidence="1" id="KW-0694">RNA-binding</keyword>
<dbReference type="InterPro" id="IPR002466">
    <property type="entry name" value="A_deamin"/>
</dbReference>
<dbReference type="Proteomes" id="UP001162480">
    <property type="component" value="Chromosome 30"/>
</dbReference>
<dbReference type="GO" id="GO:0005730">
    <property type="term" value="C:nucleolus"/>
    <property type="evidence" value="ECO:0007669"/>
    <property type="project" value="TreeGrafter"/>
</dbReference>
<dbReference type="GO" id="GO:0008251">
    <property type="term" value="F:tRNA-specific adenosine deaminase activity"/>
    <property type="evidence" value="ECO:0007669"/>
    <property type="project" value="TreeGrafter"/>
</dbReference>
<name>A0AA36C2L2_OCTVU</name>
<sequence length="685" mass="76642">MLCTKRIASCDLKEQILSHLSTSRAISTCGLRQGKEKTTKFHHFTSSVFRNSRVPLPKMYQGMESGQKHYEKKTPPNQPYIPGLSKAPPNSAPVSCTLARASETLIKEYQSKEKNPVQCLHEYASQRKVKLSFHEVDVLPSREHPLAIFAVQVEINNVMYPQGVGNTKKEAKTNAAIKAFEIGVLQKSNGNECVSQTVTNSQPSLDLGKTAEKHSVTQLYEYALAAGKSCEIVVGDERGPMGFKACVMLNNEYFVEAVAQNKKEAKRLAGVAALEKLNIRYAQEVAPEGKSLGQQFTDLVYNHLYMYLEQYSVLRYRRKSVAAVILVSDNKPEVISMAIGHQCLTPGNLSSDGRCLIDSDAAVLACRAFRRYLYLELQRYLAEPNSPICIYEMSPESGGLLNVKKDVTFHLFLSDPPSGDYSIFLSKPSALLTHEDNEEIARGVHKPAFEESDHGALSLRYTDGSLEHIIENTVVRETMDITQSRQEQLQVMSTCDKILKWNVLGVQGCLLTKIMAPFYFSSITLASQFDHGHLSRAVCCRLYDELNSQLPRGYSINHPWLYQSFIPPIHDLRNAESTELALNWAKGQDKIELTNGLTGRIVTESPTQSGATMSSRLCKAAMLRRFRQYCEQSHMTDVDPSLSYAETKQSAAAYQEAKTKFYEHCVESSIGGWVRKPVAVDEFLQ</sequence>
<feature type="region of interest" description="Disordered" evidence="2">
    <location>
        <begin position="64"/>
        <end position="88"/>
    </location>
</feature>
<dbReference type="GO" id="GO:0005737">
    <property type="term" value="C:cytoplasm"/>
    <property type="evidence" value="ECO:0007669"/>
    <property type="project" value="TreeGrafter"/>
</dbReference>
<dbReference type="Gene3D" id="3.30.160.20">
    <property type="match status" value="2"/>
</dbReference>
<dbReference type="PANTHER" id="PTHR10910">
    <property type="entry name" value="EUKARYOTE SPECIFIC DSRNA BINDING PROTEIN"/>
    <property type="match status" value="1"/>
</dbReference>
<evidence type="ECO:0000313" key="5">
    <source>
        <dbReference type="EMBL" id="CAI9744312.1"/>
    </source>
</evidence>
<proteinExistence type="predicted"/>
<evidence type="ECO:0000259" key="3">
    <source>
        <dbReference type="PROSITE" id="PS50137"/>
    </source>
</evidence>
<dbReference type="GO" id="GO:0003725">
    <property type="term" value="F:double-stranded RNA binding"/>
    <property type="evidence" value="ECO:0007669"/>
    <property type="project" value="TreeGrafter"/>
</dbReference>
<dbReference type="EMBL" id="OX597843">
    <property type="protein sequence ID" value="CAI9744312.1"/>
    <property type="molecule type" value="Genomic_DNA"/>
</dbReference>
<accession>A0AA36C2L2</accession>
<evidence type="ECO:0000256" key="1">
    <source>
        <dbReference type="PROSITE-ProRule" id="PRU00266"/>
    </source>
</evidence>
<reference evidence="5" key="1">
    <citation type="submission" date="2023-08" db="EMBL/GenBank/DDBJ databases">
        <authorList>
            <person name="Alioto T."/>
            <person name="Alioto T."/>
            <person name="Gomez Garrido J."/>
        </authorList>
    </citation>
    <scope>NUCLEOTIDE SEQUENCE</scope>
</reference>
<evidence type="ECO:0000256" key="2">
    <source>
        <dbReference type="SAM" id="MobiDB-lite"/>
    </source>
</evidence>
<dbReference type="GO" id="GO:0003726">
    <property type="term" value="F:double-stranded RNA adenosine deaminase activity"/>
    <property type="evidence" value="ECO:0007669"/>
    <property type="project" value="TreeGrafter"/>
</dbReference>
<feature type="domain" description="A to I editase" evidence="4">
    <location>
        <begin position="336"/>
        <end position="683"/>
    </location>
</feature>
<dbReference type="PROSITE" id="PS50141">
    <property type="entry name" value="A_DEAMIN_EDITASE"/>
    <property type="match status" value="1"/>
</dbReference>
<evidence type="ECO:0000313" key="6">
    <source>
        <dbReference type="Proteomes" id="UP001162480"/>
    </source>
</evidence>
<dbReference type="GO" id="GO:0006382">
    <property type="term" value="P:adenosine to inosine editing"/>
    <property type="evidence" value="ECO:0007669"/>
    <property type="project" value="TreeGrafter"/>
</dbReference>
<dbReference type="PANTHER" id="PTHR10910:SF145">
    <property type="entry name" value="DOUBLE-STRANDED RNA-SPECIFIC ADENOSINE DEAMINASE-LIKE"/>
    <property type="match status" value="1"/>
</dbReference>
<dbReference type="Pfam" id="PF02137">
    <property type="entry name" value="A_deamin"/>
    <property type="match status" value="1"/>
</dbReference>
<dbReference type="SMART" id="SM00358">
    <property type="entry name" value="DSRM"/>
    <property type="match status" value="2"/>
</dbReference>
<evidence type="ECO:0000259" key="4">
    <source>
        <dbReference type="PROSITE" id="PS50141"/>
    </source>
</evidence>
<feature type="domain" description="DRBM" evidence="3">
    <location>
        <begin position="202"/>
        <end position="279"/>
    </location>
</feature>
<dbReference type="InterPro" id="IPR014720">
    <property type="entry name" value="dsRBD_dom"/>
</dbReference>
<dbReference type="CDD" id="cd19875">
    <property type="entry name" value="DSRM_EIF2AK2-like"/>
    <property type="match status" value="1"/>
</dbReference>
<dbReference type="GO" id="GO:0006396">
    <property type="term" value="P:RNA processing"/>
    <property type="evidence" value="ECO:0007669"/>
    <property type="project" value="InterPro"/>
</dbReference>
<dbReference type="AlphaFoldDB" id="A0AA36C2L2"/>
<protein>
    <submittedName>
        <fullName evidence="5">Deaminase domain-containing 1-like</fullName>
    </submittedName>
</protein>
<dbReference type="SUPFAM" id="SSF54768">
    <property type="entry name" value="dsRNA-binding domain-like"/>
    <property type="match status" value="2"/>
</dbReference>
<feature type="domain" description="DRBM" evidence="3">
    <location>
        <begin position="115"/>
        <end position="185"/>
    </location>
</feature>
<dbReference type="PROSITE" id="PS50137">
    <property type="entry name" value="DS_RBD"/>
    <property type="match status" value="2"/>
</dbReference>
<gene>
    <name evidence="5" type="ORF">OCTVUL_1B001818</name>
</gene>
<keyword evidence="6" id="KW-1185">Reference proteome</keyword>
<organism evidence="5 6">
    <name type="scientific">Octopus vulgaris</name>
    <name type="common">Common octopus</name>
    <dbReference type="NCBI Taxonomy" id="6645"/>
    <lineage>
        <taxon>Eukaryota</taxon>
        <taxon>Metazoa</taxon>
        <taxon>Spiralia</taxon>
        <taxon>Lophotrochozoa</taxon>
        <taxon>Mollusca</taxon>
        <taxon>Cephalopoda</taxon>
        <taxon>Coleoidea</taxon>
        <taxon>Octopodiformes</taxon>
        <taxon>Octopoda</taxon>
        <taxon>Incirrata</taxon>
        <taxon>Octopodidae</taxon>
        <taxon>Octopus</taxon>
    </lineage>
</organism>
<dbReference type="Pfam" id="PF00035">
    <property type="entry name" value="dsrm"/>
    <property type="match status" value="2"/>
</dbReference>